<keyword evidence="11 14" id="KW-0807">Transducer</keyword>
<dbReference type="AlphaFoldDB" id="A0A1S3FL12"/>
<dbReference type="FunCoup" id="A0A1S3FL12">
    <property type="interactions" value="612"/>
</dbReference>
<sequence length="316" mass="35896">MLEFSEGMFLVLLVILFILGNLGNGFLGLVIGSSWFKSKKISLYDFIITNLAISRIVLLWIIFVDGFLMLFSYETRHSRTVTIIIDITWTFTSQLSVWLATCLGVLYCLKIVNFSHPTFLWLKWRVSRVVVWILLGALLLSCASTISLINEFKIYNVLSGIGTTGNETEHFKEKQSEYDLLHVLGNLWHLPPFVVSLVSLFLLLLSLGRHRWKMQQNGISSRDQSTKAHKRAIIILISFLLVLMLFLVSFIIFSLSRFLPDAKLAVMVGEVITMLYPTLHSFILILGNHKLKQTLVAMLPCEFGCLKPGSKEHVSP</sequence>
<dbReference type="GO" id="GO:0016020">
    <property type="term" value="C:membrane"/>
    <property type="evidence" value="ECO:0007669"/>
    <property type="project" value="UniProtKB-SubCell"/>
</dbReference>
<evidence type="ECO:0000256" key="11">
    <source>
        <dbReference type="ARBA" id="ARBA00023224"/>
    </source>
</evidence>
<dbReference type="PANTHER" id="PTHR11394">
    <property type="entry name" value="TASTE RECEPTOR TYPE 2"/>
    <property type="match status" value="1"/>
</dbReference>
<evidence type="ECO:0000256" key="14">
    <source>
        <dbReference type="RuleBase" id="RU004424"/>
    </source>
</evidence>
<evidence type="ECO:0000256" key="9">
    <source>
        <dbReference type="ARBA" id="ARBA00023170"/>
    </source>
</evidence>
<dbReference type="KEGG" id="dord:105989474"/>
<organism evidence="17 18">
    <name type="scientific">Dipodomys ordii</name>
    <name type="common">Ord's kangaroo rat</name>
    <dbReference type="NCBI Taxonomy" id="10020"/>
    <lineage>
        <taxon>Eukaryota</taxon>
        <taxon>Metazoa</taxon>
        <taxon>Chordata</taxon>
        <taxon>Craniata</taxon>
        <taxon>Vertebrata</taxon>
        <taxon>Euteleostomi</taxon>
        <taxon>Mammalia</taxon>
        <taxon>Eutheria</taxon>
        <taxon>Euarchontoglires</taxon>
        <taxon>Glires</taxon>
        <taxon>Rodentia</taxon>
        <taxon>Castorimorpha</taxon>
        <taxon>Heteromyidae</taxon>
        <taxon>Dipodomyinae</taxon>
        <taxon>Dipodomys</taxon>
    </lineage>
</organism>
<comment type="similarity">
    <text evidence="2 13">Belongs to the G-protein coupled receptor T2R family.</text>
</comment>
<dbReference type="SUPFAM" id="SSF81321">
    <property type="entry name" value="Family A G protein-coupled receptor-like"/>
    <property type="match status" value="1"/>
</dbReference>
<evidence type="ECO:0000256" key="8">
    <source>
        <dbReference type="ARBA" id="ARBA00023136"/>
    </source>
</evidence>
<evidence type="ECO:0000256" key="7">
    <source>
        <dbReference type="ARBA" id="ARBA00023040"/>
    </source>
</evidence>
<keyword evidence="3 14" id="KW-0919">Taste</keyword>
<keyword evidence="6 15" id="KW-1133">Transmembrane helix</keyword>
<evidence type="ECO:0000259" key="16">
    <source>
        <dbReference type="PROSITE" id="PS50262"/>
    </source>
</evidence>
<comment type="subcellular location">
    <subcellularLocation>
        <location evidence="1 14">Membrane</location>
        <topology evidence="1 14">Multi-pass membrane protein</topology>
    </subcellularLocation>
</comment>
<dbReference type="OrthoDB" id="8876749at2759"/>
<dbReference type="InterPro" id="IPR017452">
    <property type="entry name" value="GPCR_Rhodpsn_7TM"/>
</dbReference>
<evidence type="ECO:0000256" key="6">
    <source>
        <dbReference type="ARBA" id="ARBA00022989"/>
    </source>
</evidence>
<evidence type="ECO:0000256" key="5">
    <source>
        <dbReference type="ARBA" id="ARBA00022692"/>
    </source>
</evidence>
<keyword evidence="5 14" id="KW-0812">Transmembrane</keyword>
<keyword evidence="9 14" id="KW-0675">Receptor</keyword>
<dbReference type="GO" id="GO:0004930">
    <property type="term" value="F:G protein-coupled receptor activity"/>
    <property type="evidence" value="ECO:0007669"/>
    <property type="project" value="UniProtKB-KW"/>
</dbReference>
<dbReference type="GeneID" id="105989474"/>
<feature type="transmembrane region" description="Helical" evidence="15">
    <location>
        <begin position="6"/>
        <end position="31"/>
    </location>
</feature>
<dbReference type="Gene3D" id="1.20.1070.10">
    <property type="entry name" value="Rhodopsin 7-helix transmembrane proteins"/>
    <property type="match status" value="1"/>
</dbReference>
<evidence type="ECO:0000256" key="3">
    <source>
        <dbReference type="ARBA" id="ARBA00022480"/>
    </source>
</evidence>
<keyword evidence="17" id="KW-1185">Reference proteome</keyword>
<evidence type="ECO:0000256" key="12">
    <source>
        <dbReference type="ARBA" id="ARBA00025304"/>
    </source>
</evidence>
<feature type="transmembrane region" description="Helical" evidence="15">
    <location>
        <begin position="187"/>
        <end position="207"/>
    </location>
</feature>
<evidence type="ECO:0000256" key="15">
    <source>
        <dbReference type="SAM" id="Phobius"/>
    </source>
</evidence>
<dbReference type="FunFam" id="1.20.1070.10:FF:000042">
    <property type="entry name" value="Taste receptor type 2 member 7"/>
    <property type="match status" value="1"/>
</dbReference>
<feature type="transmembrane region" description="Helical" evidence="15">
    <location>
        <begin position="232"/>
        <end position="252"/>
    </location>
</feature>
<gene>
    <name evidence="18" type="primary">LOC105989474</name>
</gene>
<evidence type="ECO:0000256" key="13">
    <source>
        <dbReference type="RuleBase" id="RU004423"/>
    </source>
</evidence>
<dbReference type="PANTHER" id="PTHR11394:SF49">
    <property type="entry name" value="TASTE RECEPTOR TYPE 2 MEMBER 3"/>
    <property type="match status" value="1"/>
</dbReference>
<comment type="function">
    <text evidence="12">Gustducin-coupled receptor implicated in the perception of bitter compounds in the oral cavity and the gastrointestinal tract. Signals through PLCB2 and the calcium-regulated cation channel TRPM5.</text>
</comment>
<keyword evidence="7 14" id="KW-0297">G-protein coupled receptor</keyword>
<keyword evidence="8 14" id="KW-0472">Membrane</keyword>
<proteinExistence type="inferred from homology"/>
<feature type="domain" description="G-protein coupled receptors family 1 profile" evidence="16">
    <location>
        <begin position="23"/>
        <end position="284"/>
    </location>
</feature>
<keyword evidence="4 14" id="KW-0716">Sensory transduction</keyword>
<evidence type="ECO:0000256" key="4">
    <source>
        <dbReference type="ARBA" id="ARBA00022606"/>
    </source>
</evidence>
<dbReference type="RefSeq" id="XP_012877020.1">
    <property type="nucleotide sequence ID" value="XM_013021566.1"/>
</dbReference>
<accession>A0A1S3FL12</accession>
<dbReference type="Proteomes" id="UP000081671">
    <property type="component" value="Unplaced"/>
</dbReference>
<feature type="transmembrane region" description="Helical" evidence="15">
    <location>
        <begin position="264"/>
        <end position="286"/>
    </location>
</feature>
<dbReference type="InParanoid" id="A0A1S3FL12"/>
<dbReference type="CTD" id="50831"/>
<protein>
    <recommendedName>
        <fullName evidence="14">Taste receptor type 2</fullName>
    </recommendedName>
</protein>
<evidence type="ECO:0000313" key="18">
    <source>
        <dbReference type="RefSeq" id="XP_012877020.1"/>
    </source>
</evidence>
<dbReference type="Pfam" id="PF05296">
    <property type="entry name" value="TAS2R"/>
    <property type="match status" value="1"/>
</dbReference>
<evidence type="ECO:0000256" key="10">
    <source>
        <dbReference type="ARBA" id="ARBA00023180"/>
    </source>
</evidence>
<name>A0A1S3FL12_DIPOR</name>
<keyword evidence="10" id="KW-0325">Glycoprotein</keyword>
<reference evidence="18" key="1">
    <citation type="submission" date="2025-08" db="UniProtKB">
        <authorList>
            <consortium name="RefSeq"/>
        </authorList>
    </citation>
    <scope>IDENTIFICATION</scope>
    <source>
        <tissue evidence="18">Kidney</tissue>
    </source>
</reference>
<evidence type="ECO:0000256" key="1">
    <source>
        <dbReference type="ARBA" id="ARBA00004141"/>
    </source>
</evidence>
<evidence type="ECO:0000256" key="2">
    <source>
        <dbReference type="ARBA" id="ARBA00007376"/>
    </source>
</evidence>
<evidence type="ECO:0000313" key="17">
    <source>
        <dbReference type="Proteomes" id="UP000081671"/>
    </source>
</evidence>
<dbReference type="GO" id="GO:0033038">
    <property type="term" value="F:bitter taste receptor activity"/>
    <property type="evidence" value="ECO:0007669"/>
    <property type="project" value="InterPro"/>
</dbReference>
<feature type="transmembrane region" description="Helical" evidence="15">
    <location>
        <begin position="129"/>
        <end position="149"/>
    </location>
</feature>
<feature type="transmembrane region" description="Helical" evidence="15">
    <location>
        <begin position="83"/>
        <end position="109"/>
    </location>
</feature>
<dbReference type="InterPro" id="IPR007960">
    <property type="entry name" value="TAS2R"/>
</dbReference>
<dbReference type="PROSITE" id="PS50262">
    <property type="entry name" value="G_PROTEIN_RECEP_F1_2"/>
    <property type="match status" value="1"/>
</dbReference>